<dbReference type="PROSITE" id="PS50970">
    <property type="entry name" value="HCY"/>
    <property type="match status" value="1"/>
</dbReference>
<dbReference type="InterPro" id="IPR003726">
    <property type="entry name" value="HCY_dom"/>
</dbReference>
<dbReference type="RefSeq" id="WP_209795671.1">
    <property type="nucleotide sequence ID" value="NZ_JAGGJZ010000001.1"/>
</dbReference>
<proteinExistence type="inferred from homology"/>
<sequence>MNIREYIKDNILIFDGAMGTMLQRKGLNINKGTEKFNITHSEIVKNIHKEYIKAGAKVITTNTFGANEIRLKNTPYSVEEIICSGVNIAKEVMDRENGFVALDIGPIGRKVGENEEIDFNRAKNIFKRQIKEGIKYEVDLVIIETMTDLYEMKAAIYGIKEVCDIPIFATMTFSKEGITYGGCLPETMSLELEKLDVDGIGVNCTEEGKNLEDIIKRTSKNTTLPVIAMPNAGVPKVINGKLEYDITKEEFSKGIKKLIDNGASIVGGCCGTTPEFIKELSKIL</sequence>
<evidence type="ECO:0000259" key="8">
    <source>
        <dbReference type="PROSITE" id="PS50970"/>
    </source>
</evidence>
<comment type="caution">
    <text evidence="9">The sequence shown here is derived from an EMBL/GenBank/DDBJ whole genome shotgun (WGS) entry which is preliminary data.</text>
</comment>
<dbReference type="Pfam" id="PF02574">
    <property type="entry name" value="S-methyl_trans"/>
    <property type="match status" value="1"/>
</dbReference>
<keyword evidence="6" id="KW-0170">Cobalt</keyword>
<gene>
    <name evidence="9" type="ORF">J2Z53_000536</name>
</gene>
<evidence type="ECO:0000313" key="10">
    <source>
        <dbReference type="Proteomes" id="UP000783390"/>
    </source>
</evidence>
<evidence type="ECO:0000313" key="9">
    <source>
        <dbReference type="EMBL" id="MBP1888957.1"/>
    </source>
</evidence>
<dbReference type="InterPro" id="IPR036589">
    <property type="entry name" value="HCY_dom_sf"/>
</dbReference>
<keyword evidence="2 7" id="KW-0489">Methyltransferase</keyword>
<evidence type="ECO:0000256" key="7">
    <source>
        <dbReference type="PROSITE-ProRule" id="PRU00333"/>
    </source>
</evidence>
<dbReference type="InterPro" id="IPR017226">
    <property type="entry name" value="BHMT-like"/>
</dbReference>
<keyword evidence="3 7" id="KW-0808">Transferase</keyword>
<dbReference type="PANTHER" id="PTHR45833">
    <property type="entry name" value="METHIONINE SYNTHASE"/>
    <property type="match status" value="1"/>
</dbReference>
<feature type="binding site" evidence="7">
    <location>
        <position position="270"/>
    </location>
    <ligand>
        <name>Zn(2+)</name>
        <dbReference type="ChEBI" id="CHEBI:29105"/>
    </ligand>
</feature>
<feature type="binding site" evidence="7">
    <location>
        <position position="204"/>
    </location>
    <ligand>
        <name>Zn(2+)</name>
        <dbReference type="ChEBI" id="CHEBI:29105"/>
    </ligand>
</feature>
<dbReference type="PIRSF" id="PIRSF037505">
    <property type="entry name" value="Betaine_HMT"/>
    <property type="match status" value="1"/>
</dbReference>
<dbReference type="SUPFAM" id="SSF82282">
    <property type="entry name" value="Homocysteine S-methyltransferase"/>
    <property type="match status" value="1"/>
</dbReference>
<evidence type="ECO:0000256" key="4">
    <source>
        <dbReference type="ARBA" id="ARBA00022691"/>
    </source>
</evidence>
<dbReference type="Proteomes" id="UP000783390">
    <property type="component" value="Unassembled WGS sequence"/>
</dbReference>
<dbReference type="PANTHER" id="PTHR45833:SF1">
    <property type="entry name" value="METHIONINE SYNTHASE"/>
    <property type="match status" value="1"/>
</dbReference>
<comment type="cofactor">
    <cofactor evidence="7">
        <name>Zn(2+)</name>
        <dbReference type="ChEBI" id="CHEBI:29105"/>
    </cofactor>
</comment>
<organism evidence="9 10">
    <name type="scientific">Clostridium moniliforme</name>
    <dbReference type="NCBI Taxonomy" id="39489"/>
    <lineage>
        <taxon>Bacteria</taxon>
        <taxon>Bacillati</taxon>
        <taxon>Bacillota</taxon>
        <taxon>Clostridia</taxon>
        <taxon>Eubacteriales</taxon>
        <taxon>Clostridiaceae</taxon>
        <taxon>Clostridium</taxon>
    </lineage>
</organism>
<comment type="similarity">
    <text evidence="1">Belongs to the vitamin-B12 dependent methionine synthase family.</text>
</comment>
<dbReference type="Gene3D" id="3.20.20.330">
    <property type="entry name" value="Homocysteine-binding-like domain"/>
    <property type="match status" value="1"/>
</dbReference>
<feature type="domain" description="Hcy-binding" evidence="8">
    <location>
        <begin position="1"/>
        <end position="284"/>
    </location>
</feature>
<evidence type="ECO:0000256" key="6">
    <source>
        <dbReference type="ARBA" id="ARBA00023285"/>
    </source>
</evidence>
<dbReference type="EMBL" id="JAGGJZ010000001">
    <property type="protein sequence ID" value="MBP1888957.1"/>
    <property type="molecule type" value="Genomic_DNA"/>
</dbReference>
<name>A0ABS4EY87_9CLOT</name>
<keyword evidence="4" id="KW-0949">S-adenosyl-L-methionine</keyword>
<keyword evidence="5 7" id="KW-0479">Metal-binding</keyword>
<accession>A0ABS4EY87</accession>
<evidence type="ECO:0000256" key="3">
    <source>
        <dbReference type="ARBA" id="ARBA00022679"/>
    </source>
</evidence>
<keyword evidence="10" id="KW-1185">Reference proteome</keyword>
<feature type="binding site" evidence="7">
    <location>
        <position position="269"/>
    </location>
    <ligand>
        <name>Zn(2+)</name>
        <dbReference type="ChEBI" id="CHEBI:29105"/>
    </ligand>
</feature>
<evidence type="ECO:0000256" key="5">
    <source>
        <dbReference type="ARBA" id="ARBA00022723"/>
    </source>
</evidence>
<keyword evidence="7" id="KW-0862">Zinc</keyword>
<evidence type="ECO:0000256" key="2">
    <source>
        <dbReference type="ARBA" id="ARBA00022603"/>
    </source>
</evidence>
<evidence type="ECO:0000256" key="1">
    <source>
        <dbReference type="ARBA" id="ARBA00010398"/>
    </source>
</evidence>
<dbReference type="InterPro" id="IPR050554">
    <property type="entry name" value="Met_Synthase/Corrinoid"/>
</dbReference>
<reference evidence="9 10" key="1">
    <citation type="submission" date="2021-03" db="EMBL/GenBank/DDBJ databases">
        <title>Genomic Encyclopedia of Type Strains, Phase IV (KMG-IV): sequencing the most valuable type-strain genomes for metagenomic binning, comparative biology and taxonomic classification.</title>
        <authorList>
            <person name="Goeker M."/>
        </authorList>
    </citation>
    <scope>NUCLEOTIDE SEQUENCE [LARGE SCALE GENOMIC DNA]</scope>
    <source>
        <strain evidence="9 10">DSM 3984</strain>
    </source>
</reference>
<protein>
    <submittedName>
        <fullName evidence="9">Methionine synthase I (Cobalamin-dependent)</fullName>
    </submittedName>
</protein>